<keyword evidence="4" id="KW-0472">Membrane</keyword>
<dbReference type="eggNOG" id="COG1138">
    <property type="taxonomic scope" value="Bacteria"/>
</dbReference>
<dbReference type="STRING" id="454171.CP488_00596"/>
<keyword evidence="4" id="KW-0812">Transmembrane</keyword>
<dbReference type="AlphaFoldDB" id="S0ESX9"/>
<evidence type="ECO:0000313" key="8">
    <source>
        <dbReference type="Proteomes" id="UP000014227"/>
    </source>
</evidence>
<organism evidence="7 8">
    <name type="scientific">Chthonomonas calidirosea (strain DSM 23976 / ICMP 18418 / T49)</name>
    <dbReference type="NCBI Taxonomy" id="1303518"/>
    <lineage>
        <taxon>Bacteria</taxon>
        <taxon>Bacillati</taxon>
        <taxon>Armatimonadota</taxon>
        <taxon>Chthonomonadia</taxon>
        <taxon>Chthonomonadales</taxon>
        <taxon>Chthonomonadaceae</taxon>
        <taxon>Chthonomonas</taxon>
    </lineage>
</organism>
<evidence type="ECO:0000259" key="5">
    <source>
        <dbReference type="Pfam" id="PF01578"/>
    </source>
</evidence>
<feature type="transmembrane region" description="Helical" evidence="4">
    <location>
        <begin position="281"/>
        <end position="304"/>
    </location>
</feature>
<reference evidence="8" key="1">
    <citation type="submission" date="2013-03" db="EMBL/GenBank/DDBJ databases">
        <title>Genome sequence of Chthonomonas calidirosea, the first sequenced genome from the Armatimonadetes phylum (formally candidate division OP10).</title>
        <authorList>
            <person name="Lee K.C.Y."/>
            <person name="Morgan X.C."/>
            <person name="Dunfield P.F."/>
            <person name="Tamas I."/>
            <person name="Houghton K.M."/>
            <person name="Vyssotski M."/>
            <person name="Ryan J.L.J."/>
            <person name="Lagutin K."/>
            <person name="McDonald I.R."/>
            <person name="Stott M.B."/>
        </authorList>
    </citation>
    <scope>NUCLEOTIDE SEQUENCE [LARGE SCALE GENOMIC DNA]</scope>
    <source>
        <strain evidence="8">DSM 23976 / ICMP 18418 / T49</strain>
    </source>
</reference>
<keyword evidence="4" id="KW-1133">Transmembrane helix</keyword>
<dbReference type="PANTHER" id="PTHR43653:SF1">
    <property type="entry name" value="CYTOCHROME C-TYPE BIOGENESIS PROTEIN CCMF"/>
    <property type="match status" value="1"/>
</dbReference>
<dbReference type="PRINTS" id="PR01410">
    <property type="entry name" value="CCBIOGENESIS"/>
</dbReference>
<proteinExistence type="inferred from homology"/>
<feature type="transmembrane region" description="Helical" evidence="4">
    <location>
        <begin position="214"/>
        <end position="234"/>
    </location>
</feature>
<dbReference type="Pfam" id="PF01578">
    <property type="entry name" value="Cytochrom_C_asm"/>
    <property type="match status" value="1"/>
</dbReference>
<feature type="transmembrane region" description="Helical" evidence="4">
    <location>
        <begin position="100"/>
        <end position="118"/>
    </location>
</feature>
<gene>
    <name evidence="7" type="ORF">CCALI_00558</name>
</gene>
<keyword evidence="2" id="KW-0201">Cytochrome c-type biogenesis</keyword>
<evidence type="ECO:0000256" key="3">
    <source>
        <dbReference type="SAM" id="MobiDB-lite"/>
    </source>
</evidence>
<feature type="transmembrane region" description="Helical" evidence="4">
    <location>
        <begin position="254"/>
        <end position="269"/>
    </location>
</feature>
<feature type="transmembrane region" description="Helical" evidence="4">
    <location>
        <begin position="524"/>
        <end position="544"/>
    </location>
</feature>
<feature type="transmembrane region" description="Helical" evidence="4">
    <location>
        <begin position="125"/>
        <end position="141"/>
    </location>
</feature>
<evidence type="ECO:0000256" key="1">
    <source>
        <dbReference type="ARBA" id="ARBA00009186"/>
    </source>
</evidence>
<feature type="transmembrane region" description="Helical" evidence="4">
    <location>
        <begin position="797"/>
        <end position="814"/>
    </location>
</feature>
<dbReference type="RefSeq" id="WP_016481951.1">
    <property type="nucleotide sequence ID" value="NC_021487.1"/>
</dbReference>
<feature type="domain" description="Cytochrome c assembly protein" evidence="5">
    <location>
        <begin position="93"/>
        <end position="300"/>
    </location>
</feature>
<feature type="region of interest" description="Disordered" evidence="3">
    <location>
        <begin position="823"/>
        <end position="872"/>
    </location>
</feature>
<name>S0ESX9_CHTCT</name>
<feature type="transmembrane region" description="Helical" evidence="4">
    <location>
        <begin position="182"/>
        <end position="202"/>
    </location>
</feature>
<feature type="transmembrane region" description="Helical" evidence="4">
    <location>
        <begin position="41"/>
        <end position="65"/>
    </location>
</feature>
<dbReference type="OrthoDB" id="9761451at2"/>
<dbReference type="InParanoid" id="S0ESX9"/>
<dbReference type="PATRIC" id="fig|1303518.3.peg.566"/>
<feature type="transmembrane region" description="Helical" evidence="4">
    <location>
        <begin position="6"/>
        <end position="29"/>
    </location>
</feature>
<dbReference type="Pfam" id="PF16327">
    <property type="entry name" value="CcmF_C"/>
    <property type="match status" value="1"/>
</dbReference>
<feature type="transmembrane region" description="Helical" evidence="4">
    <location>
        <begin position="411"/>
        <end position="430"/>
    </location>
</feature>
<comment type="similarity">
    <text evidence="1">Belongs to the CcmF/CycK/Ccl1/NrfE/CcsA family.</text>
</comment>
<sequence>MTPGTIGSTAVFVGLVASILVIIAYVLALWRPSGEALWRSIARACYALTSVSVLTAFGALAYIVYHRLYQYDYAVQHTGNDLHNHWFRLAATWSGQEGSFLLWACWTALIGCVVMLRARRYEARVMPIYTSVIAFLCAILIKQSPYTLFLKAHPGLPGVPSDGFGLTPSLQNYWMTLHPPTIFFGFASLAVPFSYAAAALIWRDYEGWAPRVFPYALLSSAVLGLGLFMGGYWAYETLGWHGFWAWDPVENASFFPWLAVTALAHGLLAQRTRRTMVRTNLFFGLLAFWLFLVGTFLTRSGALASKMPNGQLLSVHAFDNIGKSGLVLMVTMLLFYGIGGLALWLWRLRTMPKRPSMGDSLLSRDFALMLSVLLMGIACAIVTLGSTTPLFLSWLHRPPSAPAPVFYNKAMFPIVLITAFVIACVPWLAWRRTDPEKFKQKLLIPWLIMIAFGFGLFFWVLSSQRAIAAVSDPQVLKDTLHQWMGPGGQRVLVISMASLGFLAALSNAMLAYRVFRKKPLSAGAWIAHVGVGVLIIGVILSNTFERTALVTLKEGQGPVKVFGYTISFEGMTGKPLPERPLDPEYDPENRVMLRITPPGGDRIDASGNSQTFLMEPRWFVPRPSVEEEAQGNPDTMIWPSIKKYVGHDLYIALASQPGVELPYVTMRPRSVTQLGPYRIYYYKAVTRPLQYMGAIIGITDPEQPFNTPDHIVAAEPGIEFVHGPDGSLMRTPQGMPMLVKTGEALPQITDSQGRPGVAILDSLKVGSDEARIAFSLPDLPAMWTIPLSVTYKPGINLVWTGVLLAVAGILLAMVRRAREAQEVEETGFLLPADPDDEEGIDREKPARTPPTQQGKPSRPEPVRAAIRRASRP</sequence>
<feature type="domain" description="Cytochrome c-type biogenesis protein CcmF C-terminal" evidence="6">
    <location>
        <begin position="333"/>
        <end position="572"/>
    </location>
</feature>
<dbReference type="PANTHER" id="PTHR43653">
    <property type="entry name" value="CYTOCHROME C ASSEMBLY PROTEIN-RELATED"/>
    <property type="match status" value="1"/>
</dbReference>
<dbReference type="KEGG" id="ccz:CCALI_00558"/>
<dbReference type="HOGENOM" id="CLU_015041_3_0_0"/>
<feature type="transmembrane region" description="Helical" evidence="4">
    <location>
        <begin position="491"/>
        <end position="512"/>
    </location>
</feature>
<feature type="transmembrane region" description="Helical" evidence="4">
    <location>
        <begin position="442"/>
        <end position="461"/>
    </location>
</feature>
<dbReference type="InterPro" id="IPR032523">
    <property type="entry name" value="CcmF_C"/>
</dbReference>
<dbReference type="EMBL" id="HF951689">
    <property type="protein sequence ID" value="CCW34389.1"/>
    <property type="molecule type" value="Genomic_DNA"/>
</dbReference>
<dbReference type="GO" id="GO:0017004">
    <property type="term" value="P:cytochrome complex assembly"/>
    <property type="evidence" value="ECO:0007669"/>
    <property type="project" value="UniProtKB-KW"/>
</dbReference>
<dbReference type="GO" id="GO:0016020">
    <property type="term" value="C:membrane"/>
    <property type="evidence" value="ECO:0007669"/>
    <property type="project" value="InterPro"/>
</dbReference>
<dbReference type="Proteomes" id="UP000014227">
    <property type="component" value="Chromosome I"/>
</dbReference>
<feature type="transmembrane region" description="Helical" evidence="4">
    <location>
        <begin position="324"/>
        <end position="346"/>
    </location>
</feature>
<dbReference type="GO" id="GO:0020037">
    <property type="term" value="F:heme binding"/>
    <property type="evidence" value="ECO:0007669"/>
    <property type="project" value="InterPro"/>
</dbReference>
<dbReference type="GO" id="GO:0015232">
    <property type="term" value="F:heme transmembrane transporter activity"/>
    <property type="evidence" value="ECO:0007669"/>
    <property type="project" value="InterPro"/>
</dbReference>
<evidence type="ECO:0000259" key="6">
    <source>
        <dbReference type="Pfam" id="PF16327"/>
    </source>
</evidence>
<feature type="transmembrane region" description="Helical" evidence="4">
    <location>
        <begin position="366"/>
        <end position="391"/>
    </location>
</feature>
<keyword evidence="8" id="KW-1185">Reference proteome</keyword>
<dbReference type="InterPro" id="IPR002541">
    <property type="entry name" value="Cyt_c_assembly"/>
</dbReference>
<protein>
    <submittedName>
        <fullName evidence="7">Cytochrome c biogenesis factor</fullName>
    </submittedName>
</protein>
<accession>S0ESX9</accession>
<evidence type="ECO:0000313" key="7">
    <source>
        <dbReference type="EMBL" id="CCW34389.1"/>
    </source>
</evidence>
<evidence type="ECO:0000256" key="4">
    <source>
        <dbReference type="SAM" id="Phobius"/>
    </source>
</evidence>
<dbReference type="InterPro" id="IPR003567">
    <property type="entry name" value="Cyt_c_biogenesis"/>
</dbReference>
<evidence type="ECO:0000256" key="2">
    <source>
        <dbReference type="ARBA" id="ARBA00022748"/>
    </source>
</evidence>